<dbReference type="InterPro" id="IPR001310">
    <property type="entry name" value="Histidine_triad_HIT"/>
</dbReference>
<keyword evidence="4" id="KW-1185">Reference proteome</keyword>
<organism evidence="3 4">
    <name type="scientific">Dictyobacter halimunensis</name>
    <dbReference type="NCBI Taxonomy" id="3026934"/>
    <lineage>
        <taxon>Bacteria</taxon>
        <taxon>Bacillati</taxon>
        <taxon>Chloroflexota</taxon>
        <taxon>Ktedonobacteria</taxon>
        <taxon>Ktedonobacterales</taxon>
        <taxon>Dictyobacteraceae</taxon>
        <taxon>Dictyobacter</taxon>
    </lineage>
</organism>
<comment type="caution">
    <text evidence="3">The sequence shown here is derived from an EMBL/GenBank/DDBJ whole genome shotgun (WGS) entry which is preliminary data.</text>
</comment>
<reference evidence="3 4" key="1">
    <citation type="submission" date="2023-02" db="EMBL/GenBank/DDBJ databases">
        <title>Dictyobacter halimunensis sp. nov., a new member of the class Ktedonobacteria from forest soil in a geothermal area.</title>
        <authorList>
            <person name="Rachmania M.K."/>
            <person name="Ningsih F."/>
            <person name="Sakai Y."/>
            <person name="Yabe S."/>
            <person name="Yokota A."/>
            <person name="Sjamsuridzal W."/>
        </authorList>
    </citation>
    <scope>NUCLEOTIDE SEQUENCE [LARGE SCALE GENOMIC DNA]</scope>
    <source>
        <strain evidence="3 4">S3.2.2.5</strain>
    </source>
</reference>
<evidence type="ECO:0000313" key="4">
    <source>
        <dbReference type="Proteomes" id="UP001344906"/>
    </source>
</evidence>
<name>A0ABQ6FSE9_9CHLR</name>
<dbReference type="EMBL" id="BSRI01000001">
    <property type="protein sequence ID" value="GLV55413.1"/>
    <property type="molecule type" value="Genomic_DNA"/>
</dbReference>
<feature type="short sequence motif" description="Histidine triad motif" evidence="1">
    <location>
        <begin position="106"/>
        <end position="110"/>
    </location>
</feature>
<evidence type="ECO:0000256" key="1">
    <source>
        <dbReference type="PROSITE-ProRule" id="PRU00464"/>
    </source>
</evidence>
<dbReference type="PANTHER" id="PTHR46648">
    <property type="entry name" value="HIT FAMILY PROTEIN 1"/>
    <property type="match status" value="1"/>
</dbReference>
<dbReference type="Pfam" id="PF01230">
    <property type="entry name" value="HIT"/>
    <property type="match status" value="1"/>
</dbReference>
<proteinExistence type="predicted"/>
<dbReference type="InterPro" id="IPR036265">
    <property type="entry name" value="HIT-like_sf"/>
</dbReference>
<dbReference type="InterPro" id="IPR019808">
    <property type="entry name" value="Histidine_triad_CS"/>
</dbReference>
<gene>
    <name evidence="3" type="ORF">KDH_22570</name>
</gene>
<dbReference type="PROSITE" id="PS00892">
    <property type="entry name" value="HIT_1"/>
    <property type="match status" value="1"/>
</dbReference>
<dbReference type="RefSeq" id="WP_338249728.1">
    <property type="nucleotide sequence ID" value="NZ_BSRI01000001.1"/>
</dbReference>
<sequence length="154" mass="17347">MPDAKDRLPYTSTTCLFCRIIQGEEKASLVFEDNISVAFLDHRPVFPGHCLLVPREHYETLADLPAELVGPLFQNAQLLERAIEGGLAADGTFVALNNHVSQSVPHVHIHLVPRHRKDGLRGFFWPRQRYQNEAARQQVQETLRAAIASIRADS</sequence>
<dbReference type="PANTHER" id="PTHR46648:SF1">
    <property type="entry name" value="ADENOSINE 5'-MONOPHOSPHORAMIDASE HNT1"/>
    <property type="match status" value="1"/>
</dbReference>
<evidence type="ECO:0000259" key="2">
    <source>
        <dbReference type="PROSITE" id="PS51084"/>
    </source>
</evidence>
<dbReference type="InterPro" id="IPR011146">
    <property type="entry name" value="HIT-like"/>
</dbReference>
<accession>A0ABQ6FSE9</accession>
<dbReference type="Gene3D" id="3.30.428.10">
    <property type="entry name" value="HIT-like"/>
    <property type="match status" value="1"/>
</dbReference>
<dbReference type="SUPFAM" id="SSF54197">
    <property type="entry name" value="HIT-like"/>
    <property type="match status" value="1"/>
</dbReference>
<dbReference type="PRINTS" id="PR00332">
    <property type="entry name" value="HISTRIAD"/>
</dbReference>
<dbReference type="PROSITE" id="PS51084">
    <property type="entry name" value="HIT_2"/>
    <property type="match status" value="1"/>
</dbReference>
<protein>
    <recommendedName>
        <fullName evidence="2">HIT domain-containing protein</fullName>
    </recommendedName>
</protein>
<evidence type="ECO:0000313" key="3">
    <source>
        <dbReference type="EMBL" id="GLV55413.1"/>
    </source>
</evidence>
<feature type="domain" description="HIT" evidence="2">
    <location>
        <begin position="16"/>
        <end position="121"/>
    </location>
</feature>
<dbReference type="Proteomes" id="UP001344906">
    <property type="component" value="Unassembled WGS sequence"/>
</dbReference>